<comment type="caution">
    <text evidence="2">The sequence shown here is derived from an EMBL/GenBank/DDBJ whole genome shotgun (WGS) entry which is preliminary data.</text>
</comment>
<accession>A0ABN2C073</accession>
<feature type="region of interest" description="Disordered" evidence="1">
    <location>
        <begin position="173"/>
        <end position="202"/>
    </location>
</feature>
<evidence type="ECO:0000256" key="1">
    <source>
        <dbReference type="SAM" id="MobiDB-lite"/>
    </source>
</evidence>
<gene>
    <name evidence="2" type="ORF">GCM10009827_083220</name>
</gene>
<evidence type="ECO:0008006" key="4">
    <source>
        <dbReference type="Google" id="ProtNLM"/>
    </source>
</evidence>
<keyword evidence="3" id="KW-1185">Reference proteome</keyword>
<dbReference type="Proteomes" id="UP001501470">
    <property type="component" value="Unassembled WGS sequence"/>
</dbReference>
<protein>
    <recommendedName>
        <fullName evidence="4">Secreted protein</fullName>
    </recommendedName>
</protein>
<organism evidence="2 3">
    <name type="scientific">Dactylosporangium maewongense</name>
    <dbReference type="NCBI Taxonomy" id="634393"/>
    <lineage>
        <taxon>Bacteria</taxon>
        <taxon>Bacillati</taxon>
        <taxon>Actinomycetota</taxon>
        <taxon>Actinomycetes</taxon>
        <taxon>Micromonosporales</taxon>
        <taxon>Micromonosporaceae</taxon>
        <taxon>Dactylosporangium</taxon>
    </lineage>
</organism>
<dbReference type="RefSeq" id="WP_344509149.1">
    <property type="nucleotide sequence ID" value="NZ_BAAAQD010000021.1"/>
</dbReference>
<proteinExistence type="predicted"/>
<name>A0ABN2C073_9ACTN</name>
<dbReference type="EMBL" id="BAAAQD010000021">
    <property type="protein sequence ID" value="GAA1550023.1"/>
    <property type="molecule type" value="Genomic_DNA"/>
</dbReference>
<evidence type="ECO:0000313" key="2">
    <source>
        <dbReference type="EMBL" id="GAA1550023.1"/>
    </source>
</evidence>
<sequence length="202" mass="22203">MHRPPVWLVDVDGVINTRRPLWGPDLRRGVARADGVDWPIRWAPALITRMRRLYDAGLVELRWCSTWCPDAAELERLFGLPPLGRALTRAELAASLSTDALKFAAARRVLAAGRRLVWTDDTAVPATTLTAGGRALLIRPHPRRGLRPSDLTAIETFARRPAFLSYPGDSVDGMTGIDHPATRRLPPRRPGAGRRASGAAQV</sequence>
<reference evidence="2 3" key="1">
    <citation type="journal article" date="2019" name="Int. J. Syst. Evol. Microbiol.">
        <title>The Global Catalogue of Microorganisms (GCM) 10K type strain sequencing project: providing services to taxonomists for standard genome sequencing and annotation.</title>
        <authorList>
            <consortium name="The Broad Institute Genomics Platform"/>
            <consortium name="The Broad Institute Genome Sequencing Center for Infectious Disease"/>
            <person name="Wu L."/>
            <person name="Ma J."/>
        </authorList>
    </citation>
    <scope>NUCLEOTIDE SEQUENCE [LARGE SCALE GENOMIC DNA]</scope>
    <source>
        <strain evidence="2 3">JCM 15933</strain>
    </source>
</reference>
<evidence type="ECO:0000313" key="3">
    <source>
        <dbReference type="Proteomes" id="UP001501470"/>
    </source>
</evidence>
<feature type="compositionally biased region" description="Low complexity" evidence="1">
    <location>
        <begin position="193"/>
        <end position="202"/>
    </location>
</feature>